<reference evidence="2 3" key="1">
    <citation type="journal article" date="2014" name="Virology">
        <title>Genome of brown tide virus (AaV), the little giant of the Megaviridae, elucidates NCLDV genome expansion and host-virus coevolution.</title>
        <authorList>
            <person name="Moniruzzaman M."/>
            <person name="LeCleir G.R."/>
            <person name="Brown C.M."/>
            <person name="Gobler C.J."/>
            <person name="Bidle K.D."/>
            <person name="Wilson W.H."/>
            <person name="Wilhelm S.W."/>
        </authorList>
    </citation>
    <scope>NUCLEOTIDE SEQUENCE [LARGE SCALE GENOMIC DNA]</scope>
    <source>
        <strain evidence="2">BtV-01</strain>
    </source>
</reference>
<sequence>MYDKANLVLDNIQKIVVIVAVIVAVSVNKGKIEMFLNNDDDNKKVKKFDMTEEELEALKKGEICYDGPLTGNVKCIVLSLFLASFYWYAPPKNKWILVGILYFTYLAIAYYDHHYDCRHGNFGPSPLKHFYDLFKPKNSKQSIVYDNLCKNKNDLILIIDVVILMAILAFLPTFLKWKPSKP</sequence>
<accession>A0A076FIE1</accession>
<gene>
    <name evidence="2" type="ORF">AaV_281</name>
</gene>
<evidence type="ECO:0000313" key="2">
    <source>
        <dbReference type="EMBL" id="AII17221.1"/>
    </source>
</evidence>
<feature type="transmembrane region" description="Helical" evidence="1">
    <location>
        <begin position="12"/>
        <end position="28"/>
    </location>
</feature>
<proteinExistence type="predicted"/>
<keyword evidence="1" id="KW-0812">Transmembrane</keyword>
<evidence type="ECO:0000256" key="1">
    <source>
        <dbReference type="SAM" id="Phobius"/>
    </source>
</evidence>
<protein>
    <submittedName>
        <fullName evidence="2">Putative membrane protein</fullName>
    </submittedName>
</protein>
<dbReference type="OrthoDB" id="35810at10239"/>
<evidence type="ECO:0000313" key="3">
    <source>
        <dbReference type="Proteomes" id="UP000028667"/>
    </source>
</evidence>
<dbReference type="GeneID" id="20041739"/>
<feature type="transmembrane region" description="Helical" evidence="1">
    <location>
        <begin position="155"/>
        <end position="175"/>
    </location>
</feature>
<keyword evidence="1" id="KW-1133">Transmembrane helix</keyword>
<name>A0A076FIE1_9VIRU</name>
<feature type="transmembrane region" description="Helical" evidence="1">
    <location>
        <begin position="69"/>
        <end position="89"/>
    </location>
</feature>
<dbReference type="EMBL" id="KJ645900">
    <property type="protein sequence ID" value="AII17221.1"/>
    <property type="molecule type" value="Genomic_DNA"/>
</dbReference>
<dbReference type="RefSeq" id="YP_009052355.1">
    <property type="nucleotide sequence ID" value="NC_024697.1"/>
</dbReference>
<keyword evidence="3" id="KW-1185">Reference proteome</keyword>
<feature type="transmembrane region" description="Helical" evidence="1">
    <location>
        <begin position="95"/>
        <end position="111"/>
    </location>
</feature>
<dbReference type="Proteomes" id="UP000028667">
    <property type="component" value="Segment"/>
</dbReference>
<keyword evidence="1" id="KW-0472">Membrane</keyword>
<organism evidence="2 3">
    <name type="scientific">Aureococcus anophagefferens virus</name>
    <dbReference type="NCBI Taxonomy" id="1474867"/>
    <lineage>
        <taxon>Viruses</taxon>
        <taxon>Varidnaviria</taxon>
        <taxon>Bamfordvirae</taxon>
        <taxon>Nucleocytoviricota</taxon>
        <taxon>Megaviricetes</taxon>
        <taxon>Imitervirales</taxon>
        <taxon>Schizomimiviridae</taxon>
        <taxon>Kratosvirus</taxon>
        <taxon>Kratosvirus quantuckense</taxon>
    </lineage>
</organism>
<dbReference type="KEGG" id="vg:20041739"/>